<name>A0AC61TSU3_9CAUD</name>
<protein>
    <submittedName>
        <fullName evidence="1">Neck protein</fullName>
    </submittedName>
</protein>
<accession>A0AC61TSU3</accession>
<organism evidence="1 2">
    <name type="scientific">Synechococcus phage S-SZBM1</name>
    <dbReference type="NCBI Taxonomy" id="2926475"/>
    <lineage>
        <taxon>Viruses</taxon>
        <taxon>Duplodnaviria</taxon>
        <taxon>Heunggongvirae</taxon>
        <taxon>Uroviricota</taxon>
        <taxon>Caudoviricetes</taxon>
        <taxon>Pantevenvirales</taxon>
        <taxon>Kyanoviridae</taxon>
        <taxon>Shenzhenivirus</taxon>
        <taxon>Shenzhenivirus sszbm1</taxon>
    </lineage>
</organism>
<gene>
    <name evidence="1" type="ORF">SSZBM1_198</name>
</gene>
<evidence type="ECO:0000313" key="1">
    <source>
        <dbReference type="EMBL" id="UNH61315.1"/>
    </source>
</evidence>
<dbReference type="Proteomes" id="UP000829362">
    <property type="component" value="Segment"/>
</dbReference>
<sequence length="291" mass="32326">MALNPYFTQGTTGEQSLIQDLVDEQIKMFGKNVYYIPRTLVKEDSVFGEDTLSKFEGAFEVEVYLEDAGGFRGDGDIFSKFGVRIQDQVTFILSRRRFTQAVDDLADLIVEGRPNEGDLIHFPLAGKTFEIQYVEHEVPFFQLGKMYVWGLRCELFEYSDEDIETGIDEVDALQTNFANAITVTMADGGTGDYEVGELVTASTTGSTAEVKSWDSTTKNLIVINRTGAFSSGETVTGNTSSAVWTTLSYNTINNVNDEYDDNYTIEVQADEIIDFTQSNPFGEYGNKGGVL</sequence>
<evidence type="ECO:0000313" key="2">
    <source>
        <dbReference type="Proteomes" id="UP000829362"/>
    </source>
</evidence>
<reference evidence="1" key="1">
    <citation type="submission" date="2021-11" db="EMBL/GenBank/DDBJ databases">
        <authorList>
            <person name="Rong C."/>
            <person name="Yang Y."/>
            <person name="Li S."/>
            <person name="Zhou K."/>
            <person name="Xu Y."/>
            <person name="Zhang R."/>
            <person name="Zhang Y."/>
        </authorList>
    </citation>
    <scope>NUCLEOTIDE SEQUENCE</scope>
</reference>
<dbReference type="EMBL" id="OL473597">
    <property type="protein sequence ID" value="UNH61315.1"/>
    <property type="molecule type" value="Genomic_DNA"/>
</dbReference>
<proteinExistence type="predicted"/>
<keyword evidence="2" id="KW-1185">Reference proteome</keyword>